<protein>
    <submittedName>
        <fullName evidence="3">Uncharacterized protein</fullName>
    </submittedName>
</protein>
<dbReference type="PRINTS" id="PR01217">
    <property type="entry name" value="PRICHEXTENSN"/>
</dbReference>
<evidence type="ECO:0000313" key="3">
    <source>
        <dbReference type="EMBL" id="GII79799.1"/>
    </source>
</evidence>
<feature type="region of interest" description="Disordered" evidence="1">
    <location>
        <begin position="1"/>
        <end position="69"/>
    </location>
</feature>
<proteinExistence type="predicted"/>
<feature type="compositionally biased region" description="Low complexity" evidence="1">
    <location>
        <begin position="111"/>
        <end position="126"/>
    </location>
</feature>
<name>A0A919V1J4_9ACTN</name>
<organism evidence="3 4">
    <name type="scientific">Sphaerisporangium rufum</name>
    <dbReference type="NCBI Taxonomy" id="1381558"/>
    <lineage>
        <taxon>Bacteria</taxon>
        <taxon>Bacillati</taxon>
        <taxon>Actinomycetota</taxon>
        <taxon>Actinomycetes</taxon>
        <taxon>Streptosporangiales</taxon>
        <taxon>Streptosporangiaceae</taxon>
        <taxon>Sphaerisporangium</taxon>
    </lineage>
</organism>
<gene>
    <name evidence="3" type="ORF">Sru01_47810</name>
</gene>
<dbReference type="EMBL" id="BOOU01000063">
    <property type="protein sequence ID" value="GII79799.1"/>
    <property type="molecule type" value="Genomic_DNA"/>
</dbReference>
<feature type="compositionally biased region" description="Pro residues" evidence="1">
    <location>
        <begin position="159"/>
        <end position="174"/>
    </location>
</feature>
<dbReference type="AlphaFoldDB" id="A0A919V1J4"/>
<feature type="compositionally biased region" description="Low complexity" evidence="1">
    <location>
        <begin position="208"/>
        <end position="222"/>
    </location>
</feature>
<keyword evidence="2" id="KW-0812">Transmembrane</keyword>
<accession>A0A919V1J4</accession>
<feature type="compositionally biased region" description="Low complexity" evidence="1">
    <location>
        <begin position="28"/>
        <end position="38"/>
    </location>
</feature>
<reference evidence="3" key="1">
    <citation type="submission" date="2021-01" db="EMBL/GenBank/DDBJ databases">
        <title>Whole genome shotgun sequence of Sphaerisporangium rufum NBRC 109079.</title>
        <authorList>
            <person name="Komaki H."/>
            <person name="Tamura T."/>
        </authorList>
    </citation>
    <scope>NUCLEOTIDE SEQUENCE</scope>
    <source>
        <strain evidence="3">NBRC 109079</strain>
    </source>
</reference>
<feature type="compositionally biased region" description="Pro residues" evidence="1">
    <location>
        <begin position="194"/>
        <end position="207"/>
    </location>
</feature>
<dbReference type="Proteomes" id="UP000655287">
    <property type="component" value="Unassembled WGS sequence"/>
</dbReference>
<evidence type="ECO:0000256" key="1">
    <source>
        <dbReference type="SAM" id="MobiDB-lite"/>
    </source>
</evidence>
<keyword evidence="2" id="KW-0472">Membrane</keyword>
<evidence type="ECO:0000313" key="4">
    <source>
        <dbReference type="Proteomes" id="UP000655287"/>
    </source>
</evidence>
<keyword evidence="2" id="KW-1133">Transmembrane helix</keyword>
<dbReference type="RefSeq" id="WP_203989964.1">
    <property type="nucleotide sequence ID" value="NZ_BOOU01000063.1"/>
</dbReference>
<evidence type="ECO:0000256" key="2">
    <source>
        <dbReference type="SAM" id="Phobius"/>
    </source>
</evidence>
<feature type="compositionally biased region" description="Acidic residues" evidence="1">
    <location>
        <begin position="59"/>
        <end position="69"/>
    </location>
</feature>
<keyword evidence="4" id="KW-1185">Reference proteome</keyword>
<feature type="transmembrane region" description="Helical" evidence="2">
    <location>
        <begin position="84"/>
        <end position="102"/>
    </location>
</feature>
<sequence>MRDSWDDPSSPRRRPPYAKDSTGIGSTPGAAPAPGGPRQEPPVPPAGVTRQDRWRDWDTDPDAGFDDEEEPILLRLGRGRRGPIVVGLAIVAAVTAGIWLAWPGQDPPAGPAAGSRPPAPAPATSAFDPGVESPPPPPIASVTTTGPSPAGRRDRRTAAPPPPRASASRPPSPSPSRRTTSRPTRRPVATTGPTAPPPPPSSRPPGRPSSRPTATRLPDTGPTAPPPPPGG</sequence>
<feature type="region of interest" description="Disordered" evidence="1">
    <location>
        <begin position="101"/>
        <end position="231"/>
    </location>
</feature>
<comment type="caution">
    <text evidence="3">The sequence shown here is derived from an EMBL/GenBank/DDBJ whole genome shotgun (WGS) entry which is preliminary data.</text>
</comment>